<dbReference type="InterPro" id="IPR016040">
    <property type="entry name" value="NAD(P)-bd_dom"/>
</dbReference>
<sequence>MNNRLLITGGAGFIGSNLAAYFLKKKYRVAVLDNLSRQGSRVNLDWLKGTGSVEFINGDIRQPEILNKAVRGRDIIFHLAGQVAVTTSVEDPRTDFDINMAGTFNLLEAVRKNKIKPIIIYASTNKVYGGMENLKIIEKKDGYLYADYPNGISEEFNLDFHSPYGCSKGAADQYMHDYSRIYDLPTVVFRQSCIYGPRQFGVEDQGWVAWFIIAVLLGKPITIYGDGKQVRDILYITDLVRLFETTVRKIDRARGKVFNVGGGSKNLLSVWSKFGPMLEDLYGKKIKVKYDNWRPGDQKVYISDIRKAEKTLGWKPEVSVEEGVGKLYRWVKNNKDIFI</sequence>
<dbReference type="Proteomes" id="UP000034894">
    <property type="component" value="Unassembled WGS sequence"/>
</dbReference>
<dbReference type="Pfam" id="PF16363">
    <property type="entry name" value="GDP_Man_Dehyd"/>
    <property type="match status" value="1"/>
</dbReference>
<dbReference type="AlphaFoldDB" id="A0A0G1FUK0"/>
<accession>A0A0G1FUK0</accession>
<dbReference type="PANTHER" id="PTHR43000">
    <property type="entry name" value="DTDP-D-GLUCOSE 4,6-DEHYDRATASE-RELATED"/>
    <property type="match status" value="1"/>
</dbReference>
<keyword evidence="2" id="KW-0413">Isomerase</keyword>
<reference evidence="2 3" key="1">
    <citation type="journal article" date="2015" name="Nature">
        <title>rRNA introns, odd ribosomes, and small enigmatic genomes across a large radiation of phyla.</title>
        <authorList>
            <person name="Brown C.T."/>
            <person name="Hug L.A."/>
            <person name="Thomas B.C."/>
            <person name="Sharon I."/>
            <person name="Castelle C.J."/>
            <person name="Singh A."/>
            <person name="Wilkins M.J."/>
            <person name="Williams K.H."/>
            <person name="Banfield J.F."/>
        </authorList>
    </citation>
    <scope>NUCLEOTIDE SEQUENCE [LARGE SCALE GENOMIC DNA]</scope>
</reference>
<dbReference type="STRING" id="1618443.UV73_C0001G0182"/>
<dbReference type="SUPFAM" id="SSF51735">
    <property type="entry name" value="NAD(P)-binding Rossmann-fold domains"/>
    <property type="match status" value="1"/>
</dbReference>
<organism evidence="2 3">
    <name type="scientific">Candidatus Gottesmanbacteria bacterium GW2011_GWA2_43_14</name>
    <dbReference type="NCBI Taxonomy" id="1618443"/>
    <lineage>
        <taxon>Bacteria</taxon>
        <taxon>Candidatus Gottesmaniibacteriota</taxon>
    </lineage>
</organism>
<evidence type="ECO:0000313" key="3">
    <source>
        <dbReference type="Proteomes" id="UP000034894"/>
    </source>
</evidence>
<dbReference type="EMBL" id="LCFP01000001">
    <property type="protein sequence ID" value="KKS98661.1"/>
    <property type="molecule type" value="Genomic_DNA"/>
</dbReference>
<dbReference type="InterPro" id="IPR036291">
    <property type="entry name" value="NAD(P)-bd_dom_sf"/>
</dbReference>
<dbReference type="EC" id="5.1.3.10" evidence="2"/>
<dbReference type="Gene3D" id="3.40.50.720">
    <property type="entry name" value="NAD(P)-binding Rossmann-like Domain"/>
    <property type="match status" value="1"/>
</dbReference>
<gene>
    <name evidence="2" type="ORF">UV73_C0001G0182</name>
</gene>
<feature type="domain" description="NAD(P)-binding" evidence="1">
    <location>
        <begin position="6"/>
        <end position="325"/>
    </location>
</feature>
<dbReference type="GO" id="GO:0047732">
    <property type="term" value="F:CDP-abequose epimerase activity"/>
    <property type="evidence" value="ECO:0007669"/>
    <property type="project" value="UniProtKB-EC"/>
</dbReference>
<name>A0A0G1FUK0_9BACT</name>
<evidence type="ECO:0000259" key="1">
    <source>
        <dbReference type="Pfam" id="PF16363"/>
    </source>
</evidence>
<proteinExistence type="predicted"/>
<evidence type="ECO:0000313" key="2">
    <source>
        <dbReference type="EMBL" id="KKS98661.1"/>
    </source>
</evidence>
<protein>
    <submittedName>
        <fullName evidence="2">NAD-dependent epimerase/dehydratase, CDP-paratose 2-epimerase</fullName>
        <ecNumber evidence="2">5.1.3.10</ecNumber>
    </submittedName>
</protein>
<comment type="caution">
    <text evidence="2">The sequence shown here is derived from an EMBL/GenBank/DDBJ whole genome shotgun (WGS) entry which is preliminary data.</text>
</comment>
<dbReference type="PATRIC" id="fig|1618443.3.peg.182"/>